<dbReference type="VEuPathDB" id="PlasmoDB:PVX_074695"/>
<dbReference type="VEuPathDB" id="PlasmoDB:PVW1_000024900"/>
<feature type="transmembrane region" description="Helical" evidence="1">
    <location>
        <begin position="212"/>
        <end position="232"/>
    </location>
</feature>
<evidence type="ECO:0000313" key="2">
    <source>
        <dbReference type="EMBL" id="VUZ99847.1"/>
    </source>
</evidence>
<organism evidence="2">
    <name type="scientific">Plasmodium vivax</name>
    <name type="common">malaria parasite P. vivax</name>
    <dbReference type="NCBI Taxonomy" id="5855"/>
    <lineage>
        <taxon>Eukaryota</taxon>
        <taxon>Sar</taxon>
        <taxon>Alveolata</taxon>
        <taxon>Apicomplexa</taxon>
        <taxon>Aconoidasida</taxon>
        <taxon>Haemosporida</taxon>
        <taxon>Plasmodiidae</taxon>
        <taxon>Plasmodium</taxon>
        <taxon>Plasmodium (Plasmodium)</taxon>
    </lineage>
</organism>
<dbReference type="Pfam" id="PF12420">
    <property type="entry name" value="DUF3671"/>
    <property type="match status" value="1"/>
</dbReference>
<dbReference type="EMBL" id="FLZR02000016">
    <property type="protein sequence ID" value="VUZ99847.1"/>
    <property type="molecule type" value="Genomic_DNA"/>
</dbReference>
<dbReference type="VEuPathDB" id="PlasmoDB:PVP01_0005610"/>
<accession>A0A565A792</accession>
<gene>
    <name evidence="2" type="ORF">PVP01_0005610</name>
</gene>
<keyword evidence="1" id="KW-0472">Membrane</keyword>
<reference evidence="2" key="1">
    <citation type="submission" date="2016-07" db="EMBL/GenBank/DDBJ databases">
        <authorList>
            <consortium name="Pathogen Informatics"/>
        </authorList>
    </citation>
    <scope>NUCLEOTIDE SEQUENCE</scope>
</reference>
<evidence type="ECO:0000256" key="1">
    <source>
        <dbReference type="SAM" id="Phobius"/>
    </source>
</evidence>
<keyword evidence="1" id="KW-1133">Transmembrane helix</keyword>
<dbReference type="AlphaFoldDB" id="A0A565A792"/>
<dbReference type="VEuPathDB" id="PlasmoDB:PVPAM_040005900"/>
<dbReference type="Proteomes" id="UP000220605">
    <property type="component" value="Unassembled WGS sequence"/>
</dbReference>
<dbReference type="InterPro" id="IPR022139">
    <property type="entry name" value="Fam-L/Fam-M-like_plasmodium"/>
</dbReference>
<name>A0A565A792_PLAVI</name>
<feature type="transmembrane region" description="Helical" evidence="1">
    <location>
        <begin position="166"/>
        <end position="185"/>
    </location>
</feature>
<dbReference type="OrthoDB" id="389412at2759"/>
<evidence type="ECO:0008006" key="3">
    <source>
        <dbReference type="Google" id="ProtNLM"/>
    </source>
</evidence>
<protein>
    <recommendedName>
        <fullName evidence="3">Variable surface protein Vir35</fullName>
    </recommendedName>
</protein>
<keyword evidence="1" id="KW-0812">Transmembrane</keyword>
<sequence>MELLRNYNFRDSIKFVVLLKFFTYIYLTWNPNNDMCPRSNDVEMKFKLGRTLNIRFNRLLAKHELKNDLYKTHVRHNYADYGMNKNMKNEAEKKSTYSQVKGKSLNKLDAYKQGYKRRYSKKKGLAKLECSYEKKIFDMIDRLGEQQVGLSNYNIKLKKNIVRKRGIGIIVICLIPLIGIILSILDVIKGTTKVNGNFESILLESGIPKPVYIIYGIFFIILTYIILFSIIYTMTKVVKYHRLEAGRGKLNFREYCLFCKDIFLPKGHS</sequence>
<proteinExistence type="predicted"/>